<evidence type="ECO:0000256" key="1">
    <source>
        <dbReference type="ARBA" id="ARBA00004496"/>
    </source>
</evidence>
<keyword evidence="3" id="KW-0963">Cytoplasm</keyword>
<organism evidence="6 7">
    <name type="scientific">Aliikangiella maris</name>
    <dbReference type="NCBI Taxonomy" id="3162458"/>
    <lineage>
        <taxon>Bacteria</taxon>
        <taxon>Pseudomonadati</taxon>
        <taxon>Pseudomonadota</taxon>
        <taxon>Gammaproteobacteria</taxon>
        <taxon>Oceanospirillales</taxon>
        <taxon>Pleioneaceae</taxon>
        <taxon>Aliikangiella</taxon>
    </lineage>
</organism>
<dbReference type="EMBL" id="JBEVCJ010000001">
    <property type="protein sequence ID" value="MET1253857.1"/>
    <property type="molecule type" value="Genomic_DNA"/>
</dbReference>
<dbReference type="NCBIfam" id="NF008380">
    <property type="entry name" value="PRK11175.1"/>
    <property type="match status" value="1"/>
</dbReference>
<sequence>MKFPQNILVVVSGKQHTHIALNRVMQLARFYDIQINLLSCVYDPGTELSPLLSDEVKNKLKSEKIQERQKYLEQIQRKIQEKGITSTATVKWHRKIQTAVIQTCEEIKPDLVVKRISENASRLNPFNMPADWQLLRHCPVPLLIIKDENWNLSAPVLAAVDATKESPEDITFNQQIIDYSKLVSRLTDTPVHLVTTHITPTIDNAISIPGFDLQQLRKEVTKLNHDKLSDLIKNKNIDKKNLHIIEGLAEEKIPQLANEINAQLVVMGTICRSGLKGALMGNTAEKVLTHLQCEVLALKP</sequence>
<evidence type="ECO:0000256" key="2">
    <source>
        <dbReference type="ARBA" id="ARBA00008791"/>
    </source>
</evidence>
<dbReference type="Gene3D" id="3.40.50.12370">
    <property type="match status" value="1"/>
</dbReference>
<name>A0ABV2BPH6_9GAMM</name>
<evidence type="ECO:0000313" key="6">
    <source>
        <dbReference type="EMBL" id="MET1253857.1"/>
    </source>
</evidence>
<dbReference type="PANTHER" id="PTHR47892:SF1">
    <property type="entry name" value="UNIVERSAL STRESS PROTEIN E"/>
    <property type="match status" value="1"/>
</dbReference>
<dbReference type="SUPFAM" id="SSF52402">
    <property type="entry name" value="Adenine nucleotide alpha hydrolases-like"/>
    <property type="match status" value="2"/>
</dbReference>
<dbReference type="PANTHER" id="PTHR47892">
    <property type="entry name" value="UNIVERSAL STRESS PROTEIN E"/>
    <property type="match status" value="1"/>
</dbReference>
<dbReference type="PRINTS" id="PR01438">
    <property type="entry name" value="UNVRSLSTRESS"/>
</dbReference>
<comment type="function">
    <text evidence="4">Required for resistance to DNA-damaging agents.</text>
</comment>
<feature type="domain" description="UspA" evidence="5">
    <location>
        <begin position="5"/>
        <end position="146"/>
    </location>
</feature>
<evidence type="ECO:0000259" key="5">
    <source>
        <dbReference type="Pfam" id="PF00582"/>
    </source>
</evidence>
<evidence type="ECO:0000313" key="7">
    <source>
        <dbReference type="Proteomes" id="UP001548189"/>
    </source>
</evidence>
<dbReference type="InterPro" id="IPR006016">
    <property type="entry name" value="UspA"/>
</dbReference>
<proteinExistence type="inferred from homology"/>
<dbReference type="Proteomes" id="UP001548189">
    <property type="component" value="Unassembled WGS sequence"/>
</dbReference>
<accession>A0ABV2BPH6</accession>
<evidence type="ECO:0000256" key="3">
    <source>
        <dbReference type="ARBA" id="ARBA00022490"/>
    </source>
</evidence>
<evidence type="ECO:0000256" key="4">
    <source>
        <dbReference type="ARBA" id="ARBA00037131"/>
    </source>
</evidence>
<comment type="similarity">
    <text evidence="2">Belongs to the universal stress protein A family.</text>
</comment>
<dbReference type="Pfam" id="PF00582">
    <property type="entry name" value="Usp"/>
    <property type="match status" value="2"/>
</dbReference>
<feature type="domain" description="UspA" evidence="5">
    <location>
        <begin position="186"/>
        <end position="299"/>
    </location>
</feature>
<keyword evidence="7" id="KW-1185">Reference proteome</keyword>
<comment type="subcellular location">
    <subcellularLocation>
        <location evidence="1">Cytoplasm</location>
    </subcellularLocation>
</comment>
<gene>
    <name evidence="6" type="primary">uspE</name>
    <name evidence="6" type="ORF">ABVT43_01845</name>
</gene>
<protein>
    <submittedName>
        <fullName evidence="6">Universal stress protein UspE</fullName>
    </submittedName>
</protein>
<comment type="caution">
    <text evidence="6">The sequence shown here is derived from an EMBL/GenBank/DDBJ whole genome shotgun (WGS) entry which is preliminary data.</text>
</comment>
<dbReference type="InterPro" id="IPR006015">
    <property type="entry name" value="Universal_stress_UspA"/>
</dbReference>
<dbReference type="RefSeq" id="WP_353873396.1">
    <property type="nucleotide sequence ID" value="NZ_JBEVCJ010000001.1"/>
</dbReference>
<reference evidence="6 7" key="1">
    <citation type="submission" date="2024-06" db="EMBL/GenBank/DDBJ databases">
        <authorList>
            <person name="Li F."/>
        </authorList>
    </citation>
    <scope>NUCLEOTIDE SEQUENCE [LARGE SCALE GENOMIC DNA]</scope>
    <source>
        <strain evidence="6 7">GXAS 311</strain>
    </source>
</reference>